<dbReference type="HOGENOM" id="CLU_000604_1_23_11"/>
<name>A0A0A0N3T7_STRRN</name>
<evidence type="ECO:0000256" key="5">
    <source>
        <dbReference type="ARBA" id="ARBA00022741"/>
    </source>
</evidence>
<evidence type="ECO:0000313" key="9">
    <source>
        <dbReference type="EMBL" id="RLV75113.1"/>
    </source>
</evidence>
<comment type="subcellular location">
    <subcellularLocation>
        <location evidence="1">Cell membrane</location>
        <topology evidence="1">Peripheral membrane protein</topology>
    </subcellularLocation>
</comment>
<evidence type="ECO:0000256" key="2">
    <source>
        <dbReference type="ARBA" id="ARBA00005417"/>
    </source>
</evidence>
<evidence type="ECO:0000256" key="3">
    <source>
        <dbReference type="ARBA" id="ARBA00022448"/>
    </source>
</evidence>
<dbReference type="InterPro" id="IPR003439">
    <property type="entry name" value="ABC_transporter-like_ATP-bd"/>
</dbReference>
<accession>A0A0A0N3T7</accession>
<protein>
    <recommendedName>
        <fullName evidence="8">ABC transporter domain-containing protein</fullName>
    </recommendedName>
</protein>
<dbReference type="PROSITE" id="PS50893">
    <property type="entry name" value="ABC_TRANSPORTER_2"/>
    <property type="match status" value="1"/>
</dbReference>
<keyword evidence="7" id="KW-0472">Membrane</keyword>
<dbReference type="Gene3D" id="3.40.50.300">
    <property type="entry name" value="P-loop containing nucleotide triphosphate hydrolases"/>
    <property type="match status" value="1"/>
</dbReference>
<dbReference type="InterPro" id="IPR050388">
    <property type="entry name" value="ABC_Ni/Peptide_Import"/>
</dbReference>
<dbReference type="PANTHER" id="PTHR43297">
    <property type="entry name" value="OLIGOPEPTIDE TRANSPORT ATP-BINDING PROTEIN APPD"/>
    <property type="match status" value="1"/>
</dbReference>
<dbReference type="NCBIfam" id="TIGR01727">
    <property type="entry name" value="oligo_HPY"/>
    <property type="match status" value="1"/>
</dbReference>
<evidence type="ECO:0000256" key="7">
    <source>
        <dbReference type="ARBA" id="ARBA00023136"/>
    </source>
</evidence>
<evidence type="ECO:0000256" key="6">
    <source>
        <dbReference type="ARBA" id="ARBA00022840"/>
    </source>
</evidence>
<dbReference type="GO" id="GO:0016887">
    <property type="term" value="F:ATP hydrolysis activity"/>
    <property type="evidence" value="ECO:0007669"/>
    <property type="project" value="InterPro"/>
</dbReference>
<comment type="similarity">
    <text evidence="2">Belongs to the ABC transporter superfamily.</text>
</comment>
<evidence type="ECO:0000259" key="8">
    <source>
        <dbReference type="PROSITE" id="PS50893"/>
    </source>
</evidence>
<keyword evidence="4" id="KW-1003">Cell membrane</keyword>
<evidence type="ECO:0000256" key="4">
    <source>
        <dbReference type="ARBA" id="ARBA00022475"/>
    </source>
</evidence>
<organism evidence="9 10">
    <name type="scientific">Streptomyces rapamycinicus (strain ATCC 29253 / DSM 41530 / NRRL 5491 / AYB-994)</name>
    <name type="common">Streptomyces hygroscopicus (strain ATCC 29253)</name>
    <dbReference type="NCBI Taxonomy" id="1343740"/>
    <lineage>
        <taxon>Bacteria</taxon>
        <taxon>Bacillati</taxon>
        <taxon>Actinomycetota</taxon>
        <taxon>Actinomycetes</taxon>
        <taxon>Kitasatosporales</taxon>
        <taxon>Streptomycetaceae</taxon>
        <taxon>Streptomyces</taxon>
        <taxon>Streptomyces violaceusniger group</taxon>
    </lineage>
</organism>
<dbReference type="PANTHER" id="PTHR43297:SF2">
    <property type="entry name" value="DIPEPTIDE TRANSPORT ATP-BINDING PROTEIN DPPD"/>
    <property type="match status" value="1"/>
</dbReference>
<dbReference type="KEGG" id="src:M271_05655"/>
<keyword evidence="6" id="KW-0067">ATP-binding</keyword>
<dbReference type="GO" id="GO:0015833">
    <property type="term" value="P:peptide transport"/>
    <property type="evidence" value="ECO:0007669"/>
    <property type="project" value="InterPro"/>
</dbReference>
<gene>
    <name evidence="9" type="ORF">D3C57_137845</name>
</gene>
<dbReference type="PROSITE" id="PS00211">
    <property type="entry name" value="ABC_TRANSPORTER_1"/>
    <property type="match status" value="1"/>
</dbReference>
<dbReference type="FunFam" id="3.40.50.300:FF:000016">
    <property type="entry name" value="Oligopeptide ABC transporter ATP-binding component"/>
    <property type="match status" value="1"/>
</dbReference>
<proteinExistence type="inferred from homology"/>
<dbReference type="SUPFAM" id="SSF52540">
    <property type="entry name" value="P-loop containing nucleoside triphosphate hydrolases"/>
    <property type="match status" value="1"/>
</dbReference>
<dbReference type="Pfam" id="PF00005">
    <property type="entry name" value="ABC_tran"/>
    <property type="match status" value="1"/>
</dbReference>
<keyword evidence="5" id="KW-0547">Nucleotide-binding</keyword>
<evidence type="ECO:0000256" key="1">
    <source>
        <dbReference type="ARBA" id="ARBA00004202"/>
    </source>
</evidence>
<dbReference type="GO" id="GO:0005524">
    <property type="term" value="F:ATP binding"/>
    <property type="evidence" value="ECO:0007669"/>
    <property type="project" value="UniProtKB-KW"/>
</dbReference>
<dbReference type="GO" id="GO:0005886">
    <property type="term" value="C:plasma membrane"/>
    <property type="evidence" value="ECO:0007669"/>
    <property type="project" value="UniProtKB-SubCell"/>
</dbReference>
<reference evidence="9 10" key="1">
    <citation type="journal article" date="2018" name="J. Biol. Chem.">
        <title>Discovery of the actinoplanic acid pathway in Streptomyces rapamycinicus reveals a genetically conserved synergism with rapamycin.</title>
        <authorList>
            <person name="Mrak P."/>
            <person name="Krastel P."/>
            <person name="Pivk Lukancic P."/>
            <person name="Tao J."/>
            <person name="Pistorius D."/>
            <person name="Moore C.M."/>
        </authorList>
    </citation>
    <scope>NUCLEOTIDE SEQUENCE [LARGE SCALE GENOMIC DNA]</scope>
    <source>
        <strain evidence="9 10">NRRL 5491</strain>
    </source>
</reference>
<comment type="caution">
    <text evidence="9">The sequence shown here is derived from an EMBL/GenBank/DDBJ whole genome shotgun (WGS) entry which is preliminary data.</text>
</comment>
<keyword evidence="3" id="KW-0813">Transport</keyword>
<feature type="domain" description="ABC transporter" evidence="8">
    <location>
        <begin position="4"/>
        <end position="251"/>
    </location>
</feature>
<dbReference type="SMART" id="SM00382">
    <property type="entry name" value="AAA"/>
    <property type="match status" value="1"/>
</dbReference>
<dbReference type="Pfam" id="PF08352">
    <property type="entry name" value="oligo_HPY"/>
    <property type="match status" value="1"/>
</dbReference>
<dbReference type="Proteomes" id="UP000281594">
    <property type="component" value="Unassembled WGS sequence"/>
</dbReference>
<dbReference type="AlphaFoldDB" id="A0A0A0N3T7"/>
<dbReference type="CDD" id="cd03257">
    <property type="entry name" value="ABC_NikE_OppD_transporters"/>
    <property type="match status" value="1"/>
</dbReference>
<dbReference type="InterPro" id="IPR003593">
    <property type="entry name" value="AAA+_ATPase"/>
</dbReference>
<evidence type="ECO:0000313" key="10">
    <source>
        <dbReference type="Proteomes" id="UP000281594"/>
    </source>
</evidence>
<dbReference type="InterPro" id="IPR027417">
    <property type="entry name" value="P-loop_NTPase"/>
</dbReference>
<sequence>MALLEYETLGITLPGMARPVLDGIDLTVAAGEVVALVGESGSGKSVTARAALGLFPAGADVAGQVRVDGTDLVSADATGLRTIRTARASMIFQDPRAGINPVRRIGDFLTESLRVSHGWAKDRANTRAAELLAAVGLPDPARHLRQYPHELSGGMLQRVMIAGALTTEPRLLLCDEPTTALDVSTQAEIMAILGRLQRERDLGLLLITHDIELAAAACDRVYVMYAGRIVETAPTAELFAAPRHPYTAGLLGSSPPLSAPNGPPARLTPIPGAPMGLLDSAPGCSFAARCRFARPGVCDQSPPPLERHGTGLVACHRADDLTVVPDALATTVTAPNSPQLEDG</sequence>
<dbReference type="eggNOG" id="COG0444">
    <property type="taxonomic scope" value="Bacteria"/>
</dbReference>
<dbReference type="InterPro" id="IPR017871">
    <property type="entry name" value="ABC_transporter-like_CS"/>
</dbReference>
<dbReference type="RefSeq" id="WP_020866159.1">
    <property type="nucleotide sequence ID" value="NC_022785.1"/>
</dbReference>
<dbReference type="InterPro" id="IPR013563">
    <property type="entry name" value="Oligopep_ABC_C"/>
</dbReference>
<dbReference type="EMBL" id="QYCY01000002">
    <property type="protein sequence ID" value="RLV75113.1"/>
    <property type="molecule type" value="Genomic_DNA"/>
</dbReference>
<dbReference type="STRING" id="1343740.M271_05655"/>